<dbReference type="AlphaFoldDB" id="A0A2A6BBH2"/>
<sequence length="133" mass="15398">YTHKASFTQTSYRVEQLRVSSVFCLSTVHKSPRSFKEVRAIELENILNFSYYLMKEEQGFFVRSFISDESFISGFNFQNQNMKNEYMIVGSVKQEDPIMTTNYILPSASLSGTNLEKSPDNMLTFTTNPTKWS</sequence>
<accession>A0A2A6BBH2</accession>
<name>A0A2A6BBH2_PRIPA</name>
<dbReference type="Proteomes" id="UP000005239">
    <property type="component" value="Unassembled WGS sequence"/>
</dbReference>
<reference evidence="1" key="2">
    <citation type="submission" date="2022-06" db="UniProtKB">
        <authorList>
            <consortium name="EnsemblMetazoa"/>
        </authorList>
    </citation>
    <scope>IDENTIFICATION</scope>
    <source>
        <strain evidence="1">PS312</strain>
    </source>
</reference>
<protein>
    <submittedName>
        <fullName evidence="1">Uncharacterized protein</fullName>
    </submittedName>
</protein>
<evidence type="ECO:0000313" key="2">
    <source>
        <dbReference type="Proteomes" id="UP000005239"/>
    </source>
</evidence>
<keyword evidence="2" id="KW-1185">Reference proteome</keyword>
<evidence type="ECO:0000313" key="1">
    <source>
        <dbReference type="EnsemblMetazoa" id="PPA37618.1"/>
    </source>
</evidence>
<proteinExistence type="predicted"/>
<organism evidence="1 2">
    <name type="scientific">Pristionchus pacificus</name>
    <name type="common">Parasitic nematode worm</name>
    <dbReference type="NCBI Taxonomy" id="54126"/>
    <lineage>
        <taxon>Eukaryota</taxon>
        <taxon>Metazoa</taxon>
        <taxon>Ecdysozoa</taxon>
        <taxon>Nematoda</taxon>
        <taxon>Chromadorea</taxon>
        <taxon>Rhabditida</taxon>
        <taxon>Rhabditina</taxon>
        <taxon>Diplogasteromorpha</taxon>
        <taxon>Diplogasteroidea</taxon>
        <taxon>Neodiplogasteridae</taxon>
        <taxon>Pristionchus</taxon>
    </lineage>
</organism>
<reference evidence="2" key="1">
    <citation type="journal article" date="2008" name="Nat. Genet.">
        <title>The Pristionchus pacificus genome provides a unique perspective on nematode lifestyle and parasitism.</title>
        <authorList>
            <person name="Dieterich C."/>
            <person name="Clifton S.W."/>
            <person name="Schuster L.N."/>
            <person name="Chinwalla A."/>
            <person name="Delehaunty K."/>
            <person name="Dinkelacker I."/>
            <person name="Fulton L."/>
            <person name="Fulton R."/>
            <person name="Godfrey J."/>
            <person name="Minx P."/>
            <person name="Mitreva M."/>
            <person name="Roeseler W."/>
            <person name="Tian H."/>
            <person name="Witte H."/>
            <person name="Yang S.P."/>
            <person name="Wilson R.K."/>
            <person name="Sommer R.J."/>
        </authorList>
    </citation>
    <scope>NUCLEOTIDE SEQUENCE [LARGE SCALE GENOMIC DNA]</scope>
    <source>
        <strain evidence="2">PS312</strain>
    </source>
</reference>
<gene>
    <name evidence="1" type="primary">WBGene00275987</name>
</gene>
<accession>A0A8R1YRR4</accession>
<dbReference type="EnsemblMetazoa" id="PPA37618.1">
    <property type="protein sequence ID" value="PPA37618.1"/>
    <property type="gene ID" value="WBGene00275987"/>
</dbReference>